<feature type="region of interest" description="Disordered" evidence="1">
    <location>
        <begin position="229"/>
        <end position="251"/>
    </location>
</feature>
<keyword evidence="2" id="KW-0732">Signal</keyword>
<feature type="domain" description="SH3b" evidence="3">
    <location>
        <begin position="169"/>
        <end position="225"/>
    </location>
</feature>
<sequence length="448" mass="44601">MEMRQNMFGKLLCSAAVALCLGMPAMAESTTQPVKFAAGATGTAVSGQISGRDYADFTLTANAGQKMNVRMTADNPSAYFNIHAPGDVPGESQALFIGSTSGMTADLTLPESGTYLIRTYLMPSAGRENQTARFSLTIDVAGRQAQSSDVTNALNSEPDYWKVTGITGTLNIRTEASTDAAVAGTVPLDATLRSLGCQAAGGRNWCKVETTSGTPITGWAASEFLAAGTAPPAAQPTPVTQAPAAASTAAASTAQPAPAPAAPAAPVQQGAINSAVAVAAGTASAPAPATSAAPAPAPAAPAGTVAPTDKPAVVATRPPVAPPSKIPLGGVAAQPATAPAQVSSAKPAPKPAQAAAAAVENANSSGTLPCSTALGMPTSACNYTVARSGTGNAVVNVTRPNGGTREIKFQNGAPAPVDGLATERRGDLTVINIENERYEIPDAVINGG</sequence>
<evidence type="ECO:0000313" key="5">
    <source>
        <dbReference type="Proteomes" id="UP000315344"/>
    </source>
</evidence>
<dbReference type="EMBL" id="VAFL01000001">
    <property type="protein sequence ID" value="TKW68645.1"/>
    <property type="molecule type" value="Genomic_DNA"/>
</dbReference>
<dbReference type="Gene3D" id="2.60.120.380">
    <property type="match status" value="1"/>
</dbReference>
<protein>
    <submittedName>
        <fullName evidence="4">SH3 domain-containing protein</fullName>
    </submittedName>
</protein>
<evidence type="ECO:0000259" key="3">
    <source>
        <dbReference type="Pfam" id="PF08239"/>
    </source>
</evidence>
<dbReference type="AlphaFoldDB" id="A0A533ICP8"/>
<dbReference type="Pfam" id="PF08239">
    <property type="entry name" value="SH3_3"/>
    <property type="match status" value="1"/>
</dbReference>
<evidence type="ECO:0000256" key="2">
    <source>
        <dbReference type="SAM" id="SignalP"/>
    </source>
</evidence>
<proteinExistence type="predicted"/>
<gene>
    <name evidence="4" type="ORF">DI616_01225</name>
</gene>
<feature type="compositionally biased region" description="Low complexity" evidence="1">
    <location>
        <begin position="286"/>
        <end position="318"/>
    </location>
</feature>
<evidence type="ECO:0000256" key="1">
    <source>
        <dbReference type="SAM" id="MobiDB-lite"/>
    </source>
</evidence>
<organism evidence="4 5">
    <name type="scientific">Paracoccus denitrificans</name>
    <dbReference type="NCBI Taxonomy" id="266"/>
    <lineage>
        <taxon>Bacteria</taxon>
        <taxon>Pseudomonadati</taxon>
        <taxon>Pseudomonadota</taxon>
        <taxon>Alphaproteobacteria</taxon>
        <taxon>Rhodobacterales</taxon>
        <taxon>Paracoccaceae</taxon>
        <taxon>Paracoccus</taxon>
    </lineage>
</organism>
<evidence type="ECO:0000313" key="4">
    <source>
        <dbReference type="EMBL" id="TKW68645.1"/>
    </source>
</evidence>
<dbReference type="Proteomes" id="UP000315344">
    <property type="component" value="Unassembled WGS sequence"/>
</dbReference>
<feature type="signal peptide" evidence="2">
    <location>
        <begin position="1"/>
        <end position="27"/>
    </location>
</feature>
<comment type="caution">
    <text evidence="4">The sequence shown here is derived from an EMBL/GenBank/DDBJ whole genome shotgun (WGS) entry which is preliminary data.</text>
</comment>
<name>A0A533ICP8_PARDE</name>
<dbReference type="InterPro" id="IPR003646">
    <property type="entry name" value="SH3-like_bac-type"/>
</dbReference>
<dbReference type="Gene3D" id="2.30.30.40">
    <property type="entry name" value="SH3 Domains"/>
    <property type="match status" value="1"/>
</dbReference>
<reference evidence="4 5" key="1">
    <citation type="journal article" date="2017" name="Nat. Commun.">
        <title>In situ click chemistry generation of cyclooxygenase-2 inhibitors.</title>
        <authorList>
            <person name="Bhardwaj A."/>
            <person name="Kaur J."/>
            <person name="Wuest M."/>
            <person name="Wuest F."/>
        </authorList>
    </citation>
    <scope>NUCLEOTIDE SEQUENCE [LARGE SCALE GENOMIC DNA]</scope>
    <source>
        <strain evidence="4">S2_012_000_R3_94</strain>
    </source>
</reference>
<feature type="region of interest" description="Disordered" evidence="1">
    <location>
        <begin position="286"/>
        <end position="332"/>
    </location>
</feature>
<accession>A0A533ICP8</accession>
<feature type="chain" id="PRO_5022153283" evidence="2">
    <location>
        <begin position="28"/>
        <end position="448"/>
    </location>
</feature>